<keyword evidence="1 4" id="KW-0349">Heme</keyword>
<dbReference type="PROSITE" id="PS51007">
    <property type="entry name" value="CYTC"/>
    <property type="match status" value="1"/>
</dbReference>
<dbReference type="InterPro" id="IPR011041">
    <property type="entry name" value="Quinoprot_gluc/sorb_DH_b-prop"/>
</dbReference>
<evidence type="ECO:0000256" key="4">
    <source>
        <dbReference type="PROSITE-ProRule" id="PRU00433"/>
    </source>
</evidence>
<evidence type="ECO:0000313" key="7">
    <source>
        <dbReference type="Proteomes" id="UP001501207"/>
    </source>
</evidence>
<dbReference type="SUPFAM" id="SSF50952">
    <property type="entry name" value="Soluble quinoprotein glucose dehydrogenase"/>
    <property type="match status" value="1"/>
</dbReference>
<dbReference type="Gene3D" id="1.25.10.10">
    <property type="entry name" value="Leucine-rich Repeat Variant"/>
    <property type="match status" value="1"/>
</dbReference>
<dbReference type="RefSeq" id="WP_344981022.1">
    <property type="nucleotide sequence ID" value="NZ_BAABFN010000021.1"/>
</dbReference>
<dbReference type="PANTHER" id="PTHR33546:SF1">
    <property type="entry name" value="LARGE, MULTIFUNCTIONAL SECRETED PROTEIN"/>
    <property type="match status" value="1"/>
</dbReference>
<dbReference type="InterPro" id="IPR011989">
    <property type="entry name" value="ARM-like"/>
</dbReference>
<organism evidence="6 7">
    <name type="scientific">Compostibacter hankyongensis</name>
    <dbReference type="NCBI Taxonomy" id="1007089"/>
    <lineage>
        <taxon>Bacteria</taxon>
        <taxon>Pseudomonadati</taxon>
        <taxon>Bacteroidota</taxon>
        <taxon>Chitinophagia</taxon>
        <taxon>Chitinophagales</taxon>
        <taxon>Chitinophagaceae</taxon>
        <taxon>Compostibacter</taxon>
    </lineage>
</organism>
<dbReference type="InterPro" id="IPR013427">
    <property type="entry name" value="Haem-bd_dom_put"/>
</dbReference>
<dbReference type="NCBIfam" id="TIGR02603">
    <property type="entry name" value="CxxCH_TIGR02603"/>
    <property type="match status" value="1"/>
</dbReference>
<dbReference type="InterPro" id="IPR036909">
    <property type="entry name" value="Cyt_c-like_dom_sf"/>
</dbReference>
<dbReference type="InterPro" id="IPR055557">
    <property type="entry name" value="DUF7133"/>
</dbReference>
<dbReference type="InterPro" id="IPR011042">
    <property type="entry name" value="6-blade_b-propeller_TolB-like"/>
</dbReference>
<evidence type="ECO:0000256" key="2">
    <source>
        <dbReference type="ARBA" id="ARBA00022723"/>
    </source>
</evidence>
<sequence length="897" mass="98425">MTKNTLRLACAILLLMGCNSQQQKCEPQERNKALASIDSLATKLHWPEDLEITGFTGPDLTPSPACLAMAATGEVFVGVDMIGSLGKTPGKGMIIRLVDCNNDGILDSHTEYAQVDNPRGIISMGDKLFVLHTKFEGDTATGMDLVVFEDKDHDGVADGAPKPLVQHMSNPTYLKSRGTDHATNGIRMGIDGWIYIAVGDFGFHDAVGTDGKKLTMLGGGIVRVRPDGTEMEEYTHGTRNIYDVAIDPYMNIYTRDNTNDGGGWNIRFSHQIQSGEYGYPVLFKHFTEEIIPALVDLGGGSGTGALFMDDPNWPDKYNHVPMMADWGRSELYIHRLTPDKGSFTQQQEDFIKLPQITDLDVDGSGRLYLSAWDGAGFSGDSSKGFVVRAIPRNWKYKPFPDLKKASVDDLIELLKSPSAVTRLHTEQELLTRPEKDVTEAAWKLAADKSQPVYARIAGMYTYMQAAGKSAVQNLVQLSSEEKMREYALRALTDRKPFIKEVPIEPFLSGLKDTSRRVQIASIIGLGRLGRPEAAQALLQVPVPASFAPVPKGQEGPHATPNPDIIPPHLAVRALVALHATDACVAAIGTKNSTLALWALRYMHDPKAVDGLIAAYKNGQKEAPDDRLASYPAAGNSSLKNQILSTLARLYKEEAPYDGTWWWSTRPDSHGPYYKSTTWASSDKIKALLMEEWKKTNAAGKQFFADLNGKLRLGITEFGGEEEEAAPKEEAAKVDLNKIRKRKGQIGKSSIEDIMLAMDKIKGDPALGKKIFVQQGCIVCHSLKKSEVMKGPFMGQIGSIMNRKQIAENILQPNASISQGFATVKVTTKDGKTLMGFVTDESADHIVLRDITGTAHTIPAKSIQKREELRTSMMPTGMANSLSYEEFASLITFLSQQK</sequence>
<evidence type="ECO:0000256" key="1">
    <source>
        <dbReference type="ARBA" id="ARBA00022617"/>
    </source>
</evidence>
<keyword evidence="2 4" id="KW-0479">Metal-binding</keyword>
<dbReference type="Gene3D" id="1.10.760.10">
    <property type="entry name" value="Cytochrome c-like domain"/>
    <property type="match status" value="1"/>
</dbReference>
<reference evidence="7" key="1">
    <citation type="journal article" date="2019" name="Int. J. Syst. Evol. Microbiol.">
        <title>The Global Catalogue of Microorganisms (GCM) 10K type strain sequencing project: providing services to taxonomists for standard genome sequencing and annotation.</title>
        <authorList>
            <consortium name="The Broad Institute Genomics Platform"/>
            <consortium name="The Broad Institute Genome Sequencing Center for Infectious Disease"/>
            <person name="Wu L."/>
            <person name="Ma J."/>
        </authorList>
    </citation>
    <scope>NUCLEOTIDE SEQUENCE [LARGE SCALE GENOMIC DNA]</scope>
    <source>
        <strain evidence="7">JCM 17664</strain>
    </source>
</reference>
<dbReference type="Proteomes" id="UP001501207">
    <property type="component" value="Unassembled WGS sequence"/>
</dbReference>
<protein>
    <recommendedName>
        <fullName evidence="5">Cytochrome c domain-containing protein</fullName>
    </recommendedName>
</protein>
<comment type="caution">
    <text evidence="6">The sequence shown here is derived from an EMBL/GenBank/DDBJ whole genome shotgun (WGS) entry which is preliminary data.</text>
</comment>
<evidence type="ECO:0000256" key="3">
    <source>
        <dbReference type="ARBA" id="ARBA00023004"/>
    </source>
</evidence>
<feature type="domain" description="Cytochrome c" evidence="5">
    <location>
        <begin position="762"/>
        <end position="897"/>
    </location>
</feature>
<dbReference type="EMBL" id="BAABFN010000021">
    <property type="protein sequence ID" value="GAA4318331.1"/>
    <property type="molecule type" value="Genomic_DNA"/>
</dbReference>
<proteinExistence type="predicted"/>
<dbReference type="Gene3D" id="2.120.10.30">
    <property type="entry name" value="TolB, C-terminal domain"/>
    <property type="match status" value="1"/>
</dbReference>
<dbReference type="SUPFAM" id="SSF46626">
    <property type="entry name" value="Cytochrome c"/>
    <property type="match status" value="1"/>
</dbReference>
<gene>
    <name evidence="6" type="ORF">GCM10023143_31010</name>
</gene>
<dbReference type="PROSITE" id="PS51257">
    <property type="entry name" value="PROKAR_LIPOPROTEIN"/>
    <property type="match status" value="1"/>
</dbReference>
<dbReference type="InterPro" id="IPR016024">
    <property type="entry name" value="ARM-type_fold"/>
</dbReference>
<keyword evidence="7" id="KW-1185">Reference proteome</keyword>
<evidence type="ECO:0000313" key="6">
    <source>
        <dbReference type="EMBL" id="GAA4318331.1"/>
    </source>
</evidence>
<evidence type="ECO:0000259" key="5">
    <source>
        <dbReference type="PROSITE" id="PS51007"/>
    </source>
</evidence>
<dbReference type="InterPro" id="IPR009056">
    <property type="entry name" value="Cyt_c-like_dom"/>
</dbReference>
<name>A0ABP8G6M8_9BACT</name>
<keyword evidence="3 4" id="KW-0408">Iron</keyword>
<dbReference type="PANTHER" id="PTHR33546">
    <property type="entry name" value="LARGE, MULTIFUNCTIONAL SECRETED PROTEIN-RELATED"/>
    <property type="match status" value="1"/>
</dbReference>
<dbReference type="SUPFAM" id="SSF48371">
    <property type="entry name" value="ARM repeat"/>
    <property type="match status" value="1"/>
</dbReference>
<dbReference type="Pfam" id="PF23500">
    <property type="entry name" value="DUF7133"/>
    <property type="match status" value="1"/>
</dbReference>
<accession>A0ABP8G6M8</accession>